<comment type="caution">
    <text evidence="1">The sequence shown here is derived from an EMBL/GenBank/DDBJ whole genome shotgun (WGS) entry which is preliminary data.</text>
</comment>
<reference evidence="1" key="1">
    <citation type="submission" date="2020-05" db="EMBL/GenBank/DDBJ databases">
        <authorList>
            <person name="Petersen J."/>
            <person name="Sayavedra L."/>
        </authorList>
    </citation>
    <scope>NUCLEOTIDE SEQUENCE</scope>
    <source>
        <strain evidence="1">B azoricus SOX Menez Gwen</strain>
    </source>
</reference>
<accession>A0ACA8ZT55</accession>
<dbReference type="EMBL" id="CAESAP020000383">
    <property type="protein sequence ID" value="CAB5507384.1"/>
    <property type="molecule type" value="Genomic_DNA"/>
</dbReference>
<gene>
    <name evidence="1" type="ORF">AZO1586R_2361</name>
</gene>
<proteinExistence type="predicted"/>
<protein>
    <submittedName>
        <fullName evidence="1">Uncharacterized protein</fullName>
    </submittedName>
</protein>
<evidence type="ECO:0000313" key="2">
    <source>
        <dbReference type="Proteomes" id="UP000635628"/>
    </source>
</evidence>
<organism evidence="1 2">
    <name type="scientific">Bathymodiolus azoricus thioautotrophic gill symbiont</name>
    <dbReference type="NCBI Taxonomy" id="235205"/>
    <lineage>
        <taxon>Bacteria</taxon>
        <taxon>Pseudomonadati</taxon>
        <taxon>Pseudomonadota</taxon>
        <taxon>Gammaproteobacteria</taxon>
        <taxon>sulfur-oxidizing symbionts</taxon>
    </lineage>
</organism>
<evidence type="ECO:0000313" key="1">
    <source>
        <dbReference type="EMBL" id="CAB5507384.1"/>
    </source>
</evidence>
<name>A0ACA8ZT55_9GAMM</name>
<sequence length="376" mass="43876">MNNYKRLGDYIQLVDKRNKELAVTRVCGLSMEKYFIPSIANTNTVDLSNYKTVEKGQFGLILMKVGRDNKVSVAILEDEEAVLISPAYHVFEIIDKTVLLPDFLMIWLLRPENDRWLGFISVSSIRGSITFEEFGGIQLPIPDIEEQRKYVALYKGLLNNQKVYKNSLDDLQLICDTYMEDLIKTEESKLLGGYIEKIDERNVDNKYNSVKGMSVLKFFRTPSKKVNMKNLSNYRVVRYNDFGYVQTTNNEKVLIVCLSKFEEPIIISSIHTTFKVKDEKKIIPEYLQMFFKCKEIDRYARFHSWGSARETFNWDDMCNIKLPIPDIKIQEAMVTIYHTLETRKRINEQLKDSIKPLCPVLMRGVMEEMEKSEVVI</sequence>
<dbReference type="Proteomes" id="UP000635628">
    <property type="component" value="Unassembled WGS sequence"/>
</dbReference>
<keyword evidence="2" id="KW-1185">Reference proteome</keyword>